<proteinExistence type="predicted"/>
<protein>
    <submittedName>
        <fullName evidence="2">Uncharacterized protein</fullName>
    </submittedName>
</protein>
<evidence type="ECO:0000313" key="3">
    <source>
        <dbReference type="Proteomes" id="UP000198785"/>
    </source>
</evidence>
<accession>A0A1I6VVT0</accession>
<gene>
    <name evidence="2" type="ORF">SAMN05660206_11819</name>
</gene>
<feature type="transmembrane region" description="Helical" evidence="1">
    <location>
        <begin position="118"/>
        <end position="135"/>
    </location>
</feature>
<feature type="transmembrane region" description="Helical" evidence="1">
    <location>
        <begin position="140"/>
        <end position="156"/>
    </location>
</feature>
<evidence type="ECO:0000256" key="1">
    <source>
        <dbReference type="SAM" id="Phobius"/>
    </source>
</evidence>
<organism evidence="2 3">
    <name type="scientific">Sphingobacterium wenxiniae</name>
    <dbReference type="NCBI Taxonomy" id="683125"/>
    <lineage>
        <taxon>Bacteria</taxon>
        <taxon>Pseudomonadati</taxon>
        <taxon>Bacteroidota</taxon>
        <taxon>Sphingobacteriia</taxon>
        <taxon>Sphingobacteriales</taxon>
        <taxon>Sphingobacteriaceae</taxon>
        <taxon>Sphingobacterium</taxon>
    </lineage>
</organism>
<keyword evidence="1" id="KW-0812">Transmembrane</keyword>
<dbReference type="RefSeq" id="WP_244525938.1">
    <property type="nucleotide sequence ID" value="NZ_FOZZ01000018.1"/>
</dbReference>
<reference evidence="2 3" key="1">
    <citation type="submission" date="2016-10" db="EMBL/GenBank/DDBJ databases">
        <authorList>
            <person name="de Groot N.N."/>
        </authorList>
    </citation>
    <scope>NUCLEOTIDE SEQUENCE [LARGE SCALE GENOMIC DNA]</scope>
    <source>
        <strain evidence="2 3">DSM 22789</strain>
    </source>
</reference>
<name>A0A1I6VVT0_9SPHI</name>
<dbReference type="Proteomes" id="UP000198785">
    <property type="component" value="Unassembled WGS sequence"/>
</dbReference>
<keyword evidence="1" id="KW-0472">Membrane</keyword>
<dbReference type="AlphaFoldDB" id="A0A1I6VVT0"/>
<keyword evidence="3" id="KW-1185">Reference proteome</keyword>
<sequence length="177" mass="20136">MIKAINILFFLLFTHIYVVGQTQLIQNFVVKENLTQNGKLAIIAVDSADQPLEHINGTFQFSLNGFKQELAFHDGIAVLKQPVESSTFAMFKHTNQAQTVARFYYIHKSDNALKPIKIQAWLLLIIPVLILLIAYAFKRFISVFIILAIVFLYFHFSKGLDISQLLESVFLGIKGVF</sequence>
<evidence type="ECO:0000313" key="2">
    <source>
        <dbReference type="EMBL" id="SFT17825.1"/>
    </source>
</evidence>
<dbReference type="EMBL" id="FOZZ01000018">
    <property type="protein sequence ID" value="SFT17825.1"/>
    <property type="molecule type" value="Genomic_DNA"/>
</dbReference>
<keyword evidence="1" id="KW-1133">Transmembrane helix</keyword>